<organism evidence="1 2">
    <name type="scientific">Streptosporangium jomthongense</name>
    <dbReference type="NCBI Taxonomy" id="1193683"/>
    <lineage>
        <taxon>Bacteria</taxon>
        <taxon>Bacillati</taxon>
        <taxon>Actinomycetota</taxon>
        <taxon>Actinomycetes</taxon>
        <taxon>Streptosporangiales</taxon>
        <taxon>Streptosporangiaceae</taxon>
        <taxon>Streptosporangium</taxon>
    </lineage>
</organism>
<keyword evidence="2" id="KW-1185">Reference proteome</keyword>
<evidence type="ECO:0000313" key="2">
    <source>
        <dbReference type="Proteomes" id="UP001595698"/>
    </source>
</evidence>
<gene>
    <name evidence="1" type="ORF">ACFOYY_37085</name>
</gene>
<dbReference type="InterPro" id="IPR017853">
    <property type="entry name" value="GH"/>
</dbReference>
<dbReference type="Proteomes" id="UP001595698">
    <property type="component" value="Unassembled WGS sequence"/>
</dbReference>
<evidence type="ECO:0000313" key="1">
    <source>
        <dbReference type="EMBL" id="MFC3985791.1"/>
    </source>
</evidence>
<reference evidence="2" key="1">
    <citation type="journal article" date="2019" name="Int. J. Syst. Evol. Microbiol.">
        <title>The Global Catalogue of Microorganisms (GCM) 10K type strain sequencing project: providing services to taxonomists for standard genome sequencing and annotation.</title>
        <authorList>
            <consortium name="The Broad Institute Genomics Platform"/>
            <consortium name="The Broad Institute Genome Sequencing Center for Infectious Disease"/>
            <person name="Wu L."/>
            <person name="Ma J."/>
        </authorList>
    </citation>
    <scope>NUCLEOTIDE SEQUENCE [LARGE SCALE GENOMIC DNA]</scope>
    <source>
        <strain evidence="2">TBRC 7912</strain>
    </source>
</reference>
<comment type="caution">
    <text evidence="1">The sequence shown here is derived from an EMBL/GenBank/DDBJ whole genome shotgun (WGS) entry which is preliminary data.</text>
</comment>
<protein>
    <submittedName>
        <fullName evidence="1">Uncharacterized protein</fullName>
    </submittedName>
</protein>
<dbReference type="Gene3D" id="3.20.20.80">
    <property type="entry name" value="Glycosidases"/>
    <property type="match status" value="1"/>
</dbReference>
<name>A0ABV8FD11_9ACTN</name>
<sequence>MTSDGLLFGIYPGGAAGDENGGVLQGPPDDPRRITEALTHLRPDGGPFLVRGYVSFADPGDVYPQAPERVERYATDGRALDLVAQYRSHSGDVAGYVAFVRDLVRRHGTRVATLQVTEEPNLPLYDGGHPRVLEALVEGVVAAKEEARLLGLDHLRVGFNTTPLFGPAEGFVAALTADGGRRFVEAVDYVGLDFFPDVFQPAPADGLAEAVAGLLGHHRDRCLTPAGIDESVPLWITENGWPTGPDRSPQRQAEVLETIVTAIADHRTRLNIGGYTHFALRDADSAKPGLFHRFGLLGDDYRPKPAFDTYRRLVERFG</sequence>
<proteinExistence type="predicted"/>
<dbReference type="EMBL" id="JBHSBC010000049">
    <property type="protein sequence ID" value="MFC3985791.1"/>
    <property type="molecule type" value="Genomic_DNA"/>
</dbReference>
<dbReference type="SUPFAM" id="SSF51445">
    <property type="entry name" value="(Trans)glycosidases"/>
    <property type="match status" value="1"/>
</dbReference>
<accession>A0ABV8FD11</accession>
<dbReference type="RefSeq" id="WP_386195931.1">
    <property type="nucleotide sequence ID" value="NZ_JBHSBC010000049.1"/>
</dbReference>